<evidence type="ECO:0000313" key="5">
    <source>
        <dbReference type="Proteomes" id="UP000568888"/>
    </source>
</evidence>
<protein>
    <recommendedName>
        <fullName evidence="2">GTP cyclohydrolase FolE2</fullName>
        <ecNumber evidence="2">3.5.4.16</ecNumber>
    </recommendedName>
</protein>
<comment type="function">
    <text evidence="2">Converts GTP to 7,8-dihydroneopterin triphosphate.</text>
</comment>
<gene>
    <name evidence="3" type="primary">folE2_2</name>
    <name evidence="2 4" type="synonym">folE2</name>
    <name evidence="3" type="ORF">GMPD_38100</name>
    <name evidence="4" type="ORF">M1B72_02675</name>
</gene>
<evidence type="ECO:0000256" key="1">
    <source>
        <dbReference type="ARBA" id="ARBA00022801"/>
    </source>
</evidence>
<reference evidence="4" key="3">
    <citation type="submission" date="2022-04" db="EMBL/GenBank/DDBJ databases">
        <authorList>
            <person name="Liu G."/>
        </authorList>
    </citation>
    <scope>NUCLEOTIDE SEQUENCE</scope>
    <source>
        <strain evidence="4">RG22</strain>
    </source>
</reference>
<dbReference type="Pfam" id="PF02649">
    <property type="entry name" value="GCHY-1"/>
    <property type="match status" value="1"/>
</dbReference>
<keyword evidence="6" id="KW-1185">Reference proteome</keyword>
<dbReference type="GO" id="GO:0046654">
    <property type="term" value="P:tetrahydrofolate biosynthetic process"/>
    <property type="evidence" value="ECO:0007669"/>
    <property type="project" value="UniProtKB-UniRule"/>
</dbReference>
<comment type="catalytic activity">
    <reaction evidence="2">
        <text>GTP + H2O = 7,8-dihydroneopterin 3'-triphosphate + formate + H(+)</text>
        <dbReference type="Rhea" id="RHEA:17473"/>
        <dbReference type="ChEBI" id="CHEBI:15377"/>
        <dbReference type="ChEBI" id="CHEBI:15378"/>
        <dbReference type="ChEBI" id="CHEBI:15740"/>
        <dbReference type="ChEBI" id="CHEBI:37565"/>
        <dbReference type="ChEBI" id="CHEBI:58462"/>
        <dbReference type="EC" id="3.5.4.16"/>
    </reaction>
</comment>
<dbReference type="Proteomes" id="UP000568888">
    <property type="component" value="Unassembled WGS sequence"/>
</dbReference>
<reference evidence="3" key="2">
    <citation type="journal article" date="2021" name="Int. J. Syst. Evol. Microbiol.">
        <title>Geomonas silvestris sp. nov., Geomonas paludis sp. nov. and Geomonas limicola sp. nov., isolated from terrestrial environments, and emended description of the genus Geomonas.</title>
        <authorList>
            <person name="Itoh H."/>
            <person name="Xu Z."/>
            <person name="Masuda Y."/>
            <person name="Ushijima N."/>
            <person name="Hayakawa C."/>
            <person name="Shiratori Y."/>
            <person name="Senoo K."/>
        </authorList>
    </citation>
    <scope>NUCLEOTIDE SEQUENCE</scope>
    <source>
        <strain evidence="3">Red736</strain>
    </source>
</reference>
<dbReference type="RefSeq" id="WP_183350366.1">
    <property type="nucleotide sequence ID" value="NZ_BLXY01000013.1"/>
</dbReference>
<organism evidence="3 5">
    <name type="scientific">Geomonas paludis</name>
    <dbReference type="NCBI Taxonomy" id="2740185"/>
    <lineage>
        <taxon>Bacteria</taxon>
        <taxon>Pseudomonadati</taxon>
        <taxon>Thermodesulfobacteriota</taxon>
        <taxon>Desulfuromonadia</taxon>
        <taxon>Geobacterales</taxon>
        <taxon>Geobacteraceae</taxon>
        <taxon>Geomonas</taxon>
    </lineage>
</organism>
<comment type="pathway">
    <text evidence="2">Cofactor biosynthesis; 7,8-dihydroneopterin triphosphate biosynthesis; 7,8-dihydroneopterin triphosphate from GTP: step 1/1.</text>
</comment>
<dbReference type="InterPro" id="IPR022838">
    <property type="entry name" value="GTP_cyclohydrolase_FolE2"/>
</dbReference>
<reference evidence="5" key="1">
    <citation type="submission" date="2020-06" db="EMBL/GenBank/DDBJ databases">
        <title>Draft genomic sequecing of Geomonas sp. Red736.</title>
        <authorList>
            <person name="Itoh H."/>
            <person name="Xu Z.X."/>
            <person name="Ushijima N."/>
            <person name="Masuda Y."/>
            <person name="Shiratori Y."/>
            <person name="Senoo K."/>
        </authorList>
    </citation>
    <scope>NUCLEOTIDE SEQUENCE [LARGE SCALE GENOMIC DNA]</scope>
    <source>
        <strain evidence="5">Red736</strain>
    </source>
</reference>
<dbReference type="PANTHER" id="PTHR36445:SF1">
    <property type="entry name" value="GTP CYCLOHYDROLASE MPTA"/>
    <property type="match status" value="1"/>
</dbReference>
<dbReference type="EMBL" id="BLXY01000013">
    <property type="protein sequence ID" value="GFO65891.1"/>
    <property type="molecule type" value="Genomic_DNA"/>
</dbReference>
<evidence type="ECO:0000313" key="6">
    <source>
        <dbReference type="Proteomes" id="UP000831485"/>
    </source>
</evidence>
<dbReference type="AlphaFoldDB" id="A0A6V8N0G7"/>
<feature type="site" description="May be catalytically important" evidence="2">
    <location>
        <position position="147"/>
    </location>
</feature>
<accession>A0A6V8N0G7</accession>
<dbReference type="GO" id="GO:0003934">
    <property type="term" value="F:GTP cyclohydrolase I activity"/>
    <property type="evidence" value="ECO:0007669"/>
    <property type="project" value="UniProtKB-UniRule"/>
</dbReference>
<evidence type="ECO:0000313" key="3">
    <source>
        <dbReference type="EMBL" id="GFO65891.1"/>
    </source>
</evidence>
<comment type="similarity">
    <text evidence="2">Belongs to the GTP cyclohydrolase IV family.</text>
</comment>
<dbReference type="NCBIfam" id="NF010200">
    <property type="entry name" value="PRK13674.1-1"/>
    <property type="match status" value="1"/>
</dbReference>
<dbReference type="HAMAP" id="MF_01527_B">
    <property type="entry name" value="GTP_cyclohydrol_B"/>
    <property type="match status" value="1"/>
</dbReference>
<dbReference type="Proteomes" id="UP000831485">
    <property type="component" value="Chromosome"/>
</dbReference>
<keyword evidence="1 2" id="KW-0378">Hydrolase</keyword>
<proteinExistence type="inferred from homology"/>
<dbReference type="UniPathway" id="UPA00848">
    <property type="reaction ID" value="UER00151"/>
</dbReference>
<dbReference type="InterPro" id="IPR003801">
    <property type="entry name" value="GTP_cyclohydrolase_FolE2/MptA"/>
</dbReference>
<evidence type="ECO:0000256" key="2">
    <source>
        <dbReference type="HAMAP-Rule" id="MF_01527"/>
    </source>
</evidence>
<evidence type="ECO:0000313" key="4">
    <source>
        <dbReference type="EMBL" id="UPU36628.1"/>
    </source>
</evidence>
<dbReference type="EC" id="3.5.4.16" evidence="2"/>
<dbReference type="PANTHER" id="PTHR36445">
    <property type="entry name" value="GTP CYCLOHYDROLASE MPTA"/>
    <property type="match status" value="1"/>
</dbReference>
<sequence>MVDVQSRLDQRNLPIDQVGVSDLRYPITVMDPKAKSGKQQTVANLSMTVSLPHHFKGTHMSRFIEVLNEHSGEVTMKTLPLLLRDLKKGLNADSARVEISFPYFVEKEAPVSRARALMEYDCTFVGESSPVEDDFVLGVKVPVTSLCPCSKEISEYGAHNQRSYVSISVRSCSREDGYPEIIWIEELIDFAESSASAPVYALLKRPDEKAVTEMAYENPVFAEDIVRGVAEKLIADKRVLWFQVKTVNHESIHNHSAFAKIEWRRN</sequence>
<dbReference type="Gene3D" id="3.10.270.10">
    <property type="entry name" value="Urate Oxidase"/>
    <property type="match status" value="1"/>
</dbReference>
<dbReference type="EMBL" id="CP096574">
    <property type="protein sequence ID" value="UPU36628.1"/>
    <property type="molecule type" value="Genomic_DNA"/>
</dbReference>
<name>A0A6V8N0G7_9BACT</name>